<gene>
    <name evidence="2" type="ORF">UFOPK2754_01026</name>
    <name evidence="3" type="ORF">UFOPK3139_00608</name>
    <name evidence="4" type="ORF">UFOPK3543_01123</name>
    <name evidence="5" type="ORF">UFOPK3967_00461</name>
</gene>
<dbReference type="PROSITE" id="PS51725">
    <property type="entry name" value="ABM"/>
    <property type="match status" value="1"/>
</dbReference>
<evidence type="ECO:0000259" key="1">
    <source>
        <dbReference type="PROSITE" id="PS51725"/>
    </source>
</evidence>
<organism evidence="3">
    <name type="scientific">freshwater metagenome</name>
    <dbReference type="NCBI Taxonomy" id="449393"/>
    <lineage>
        <taxon>unclassified sequences</taxon>
        <taxon>metagenomes</taxon>
        <taxon>ecological metagenomes</taxon>
    </lineage>
</organism>
<evidence type="ECO:0000313" key="3">
    <source>
        <dbReference type="EMBL" id="CAB4819487.1"/>
    </source>
</evidence>
<dbReference type="EMBL" id="CAEZYR010000029">
    <property type="protein sequence ID" value="CAB4739024.1"/>
    <property type="molecule type" value="Genomic_DNA"/>
</dbReference>
<dbReference type="SUPFAM" id="SSF54909">
    <property type="entry name" value="Dimeric alpha+beta barrel"/>
    <property type="match status" value="1"/>
</dbReference>
<accession>A0A6J6ZQ13</accession>
<dbReference type="EMBL" id="CAFBOS010000018">
    <property type="protein sequence ID" value="CAB4982717.1"/>
    <property type="molecule type" value="Genomic_DNA"/>
</dbReference>
<evidence type="ECO:0000313" key="2">
    <source>
        <dbReference type="EMBL" id="CAB4739024.1"/>
    </source>
</evidence>
<evidence type="ECO:0000313" key="5">
    <source>
        <dbReference type="EMBL" id="CAB4982717.1"/>
    </source>
</evidence>
<dbReference type="InterPro" id="IPR011008">
    <property type="entry name" value="Dimeric_a/b-barrel"/>
</dbReference>
<dbReference type="InterPro" id="IPR007138">
    <property type="entry name" value="ABM_dom"/>
</dbReference>
<evidence type="ECO:0000313" key="4">
    <source>
        <dbReference type="EMBL" id="CAB4905685.1"/>
    </source>
</evidence>
<name>A0A6J6ZQ13_9ZZZZ</name>
<dbReference type="GO" id="GO:0003824">
    <property type="term" value="F:catalytic activity"/>
    <property type="evidence" value="ECO:0007669"/>
    <property type="project" value="TreeGrafter"/>
</dbReference>
<dbReference type="Pfam" id="PF03992">
    <property type="entry name" value="ABM"/>
    <property type="match status" value="1"/>
</dbReference>
<protein>
    <submittedName>
        <fullName evidence="3">Unannotated protein</fullName>
    </submittedName>
</protein>
<dbReference type="Gene3D" id="3.30.70.100">
    <property type="match status" value="1"/>
</dbReference>
<dbReference type="EMBL" id="CAFABA010000016">
    <property type="protein sequence ID" value="CAB4819487.1"/>
    <property type="molecule type" value="Genomic_DNA"/>
</dbReference>
<sequence length="97" mass="10452">MLIVAGHFDVDPAERDEFITSKLDAMRGTRTENGCLEYVMSADPVDATRVVLFERWADQAAFDGHMAAMAAAPRGGGPAPKGFSVKIYDIAGERSFG</sequence>
<feature type="domain" description="ABM" evidence="1">
    <location>
        <begin position="2"/>
        <end position="97"/>
    </location>
</feature>
<dbReference type="PANTHER" id="PTHR33336">
    <property type="entry name" value="QUINOL MONOOXYGENASE YGIN-RELATED"/>
    <property type="match status" value="1"/>
</dbReference>
<dbReference type="EMBL" id="CAFBMH010000032">
    <property type="protein sequence ID" value="CAB4905685.1"/>
    <property type="molecule type" value="Genomic_DNA"/>
</dbReference>
<dbReference type="PANTHER" id="PTHR33336:SF15">
    <property type="entry name" value="ABM DOMAIN-CONTAINING PROTEIN"/>
    <property type="match status" value="1"/>
</dbReference>
<dbReference type="InterPro" id="IPR050744">
    <property type="entry name" value="AI-2_Isomerase_LsrG"/>
</dbReference>
<proteinExistence type="predicted"/>
<reference evidence="3" key="1">
    <citation type="submission" date="2020-05" db="EMBL/GenBank/DDBJ databases">
        <authorList>
            <person name="Chiriac C."/>
            <person name="Salcher M."/>
            <person name="Ghai R."/>
            <person name="Kavagutti S V."/>
        </authorList>
    </citation>
    <scope>NUCLEOTIDE SEQUENCE</scope>
</reference>
<dbReference type="AlphaFoldDB" id="A0A6J6ZQ13"/>